<dbReference type="OrthoDB" id="68795at2157"/>
<dbReference type="Pfam" id="PF02635">
    <property type="entry name" value="DsrE"/>
    <property type="match status" value="1"/>
</dbReference>
<dbReference type="EMBL" id="JABBYL010000033">
    <property type="protein sequence ID" value="NMO10091.1"/>
    <property type="molecule type" value="Genomic_DNA"/>
</dbReference>
<organism evidence="1 3">
    <name type="scientific">Methanobacterium subterraneum</name>
    <dbReference type="NCBI Taxonomy" id="59277"/>
    <lineage>
        <taxon>Archaea</taxon>
        <taxon>Methanobacteriati</taxon>
        <taxon>Methanobacteriota</taxon>
        <taxon>Methanomada group</taxon>
        <taxon>Methanobacteria</taxon>
        <taxon>Methanobacteriales</taxon>
        <taxon>Methanobacteriaceae</taxon>
        <taxon>Methanobacterium</taxon>
    </lineage>
</organism>
<accession>A0A2H4VA57</accession>
<sequence>MQSALIIIDKAPYGHENALSGIYVAIAGLDKGIHADILLIGDGVYSALKDQSSEKTIGYPSVGELSYSIFPEGNLFIHLASLTQRGIEYGDLVEIAELIDDKTLYNLSKSKNHIIKI</sequence>
<reference evidence="1 3" key="1">
    <citation type="submission" date="2016-10" db="EMBL/GenBank/DDBJ databases">
        <title>Comparative genomics between deep and shallow subseafloor isolates.</title>
        <authorList>
            <person name="Ishii S."/>
            <person name="Miller J.R."/>
            <person name="Sutton G."/>
            <person name="Suzuki S."/>
            <person name="Methe B."/>
            <person name="Inagaki F."/>
            <person name="Imachi H."/>
        </authorList>
    </citation>
    <scope>NUCLEOTIDE SEQUENCE [LARGE SCALE GENOMIC DNA]</scope>
    <source>
        <strain evidence="1 3">MO-MB1</strain>
    </source>
</reference>
<gene>
    <name evidence="1" type="ORF">BK007_02315</name>
    <name evidence="2" type="ORF">HG719_09705</name>
</gene>
<reference evidence="2 4" key="2">
    <citation type="submission" date="2020-04" db="EMBL/GenBank/DDBJ databases">
        <title>Draft genome of Methanobacterium subterraneum isolated from animal feces.</title>
        <authorList>
            <person name="Ouboter H.T."/>
            <person name="Berger S."/>
            <person name="Gungor E."/>
            <person name="Jetten M.S.M."/>
            <person name="Welte C.U."/>
        </authorList>
    </citation>
    <scope>NUCLEOTIDE SEQUENCE [LARGE SCALE GENOMIC DNA]</scope>
    <source>
        <strain evidence="2">HO_2020</strain>
    </source>
</reference>
<dbReference type="Proteomes" id="UP000232806">
    <property type="component" value="Chromosome"/>
</dbReference>
<evidence type="ECO:0000313" key="4">
    <source>
        <dbReference type="Proteomes" id="UP000591058"/>
    </source>
</evidence>
<dbReference type="Proteomes" id="UP000591058">
    <property type="component" value="Unassembled WGS sequence"/>
</dbReference>
<protein>
    <submittedName>
        <fullName evidence="1">Sulfur reduction protein DsrE</fullName>
    </submittedName>
</protein>
<dbReference type="InterPro" id="IPR027396">
    <property type="entry name" value="DsrEFH-like"/>
</dbReference>
<dbReference type="Gene3D" id="3.40.1260.10">
    <property type="entry name" value="DsrEFH-like"/>
    <property type="match status" value="1"/>
</dbReference>
<dbReference type="SUPFAM" id="SSF75169">
    <property type="entry name" value="DsrEFH-like"/>
    <property type="match status" value="1"/>
</dbReference>
<evidence type="ECO:0000313" key="1">
    <source>
        <dbReference type="EMBL" id="AUB54969.1"/>
    </source>
</evidence>
<dbReference type="EMBL" id="CP017766">
    <property type="protein sequence ID" value="AUB54969.1"/>
    <property type="molecule type" value="Genomic_DNA"/>
</dbReference>
<dbReference type="GeneID" id="35120390"/>
<proteinExistence type="predicted"/>
<dbReference type="RefSeq" id="WP_100904947.1">
    <property type="nucleotide sequence ID" value="NZ_CP017766.1"/>
</dbReference>
<dbReference type="InterPro" id="IPR003787">
    <property type="entry name" value="Sulphur_relay_DsrE/F-like"/>
</dbReference>
<dbReference type="AlphaFoldDB" id="A0A2H4VA57"/>
<name>A0A2H4VA57_9EURY</name>
<evidence type="ECO:0000313" key="2">
    <source>
        <dbReference type="EMBL" id="NMO10091.1"/>
    </source>
</evidence>
<evidence type="ECO:0000313" key="3">
    <source>
        <dbReference type="Proteomes" id="UP000232806"/>
    </source>
</evidence>